<reference evidence="7 8" key="1">
    <citation type="journal article" date="2019" name="Int. J. Syst. Evol. Microbiol.">
        <title>The Global Catalogue of Microorganisms (GCM) 10K type strain sequencing project: providing services to taxonomists for standard genome sequencing and annotation.</title>
        <authorList>
            <consortium name="The Broad Institute Genomics Platform"/>
            <consortium name="The Broad Institute Genome Sequencing Center for Infectious Disease"/>
            <person name="Wu L."/>
            <person name="Ma J."/>
        </authorList>
    </citation>
    <scope>NUCLEOTIDE SEQUENCE [LARGE SCALE GENOMIC DNA]</scope>
    <source>
        <strain evidence="7 8">JCM 16227</strain>
    </source>
</reference>
<dbReference type="InterPro" id="IPR000873">
    <property type="entry name" value="AMP-dep_synth/lig_dom"/>
</dbReference>
<dbReference type="InterPro" id="IPR001242">
    <property type="entry name" value="Condensation_dom"/>
</dbReference>
<comment type="caution">
    <text evidence="7">The sequence shown here is derived from an EMBL/GenBank/DDBJ whole genome shotgun (WGS) entry which is preliminary data.</text>
</comment>
<dbReference type="Gene3D" id="3.30.559.10">
    <property type="entry name" value="Chloramphenicol acetyltransferase-like domain"/>
    <property type="match status" value="7"/>
</dbReference>
<dbReference type="SUPFAM" id="SSF52777">
    <property type="entry name" value="CoA-dependent acyltransferases"/>
    <property type="match status" value="14"/>
</dbReference>
<evidence type="ECO:0000259" key="6">
    <source>
        <dbReference type="PROSITE" id="PS50075"/>
    </source>
</evidence>
<dbReference type="Proteomes" id="UP001501170">
    <property type="component" value="Unassembled WGS sequence"/>
</dbReference>
<dbReference type="InterPro" id="IPR020806">
    <property type="entry name" value="PKS_PP-bd"/>
</dbReference>
<dbReference type="SUPFAM" id="SSF53474">
    <property type="entry name" value="alpha/beta-Hydrolases"/>
    <property type="match status" value="1"/>
</dbReference>
<dbReference type="NCBIfam" id="TIGR01720">
    <property type="entry name" value="NRPS-para261"/>
    <property type="match status" value="2"/>
</dbReference>
<dbReference type="CDD" id="cd17643">
    <property type="entry name" value="A_NRPS_Cytc1-like"/>
    <property type="match status" value="1"/>
</dbReference>
<dbReference type="Gene3D" id="3.30.300.30">
    <property type="match status" value="6"/>
</dbReference>
<accession>A0ABN3H793</accession>
<keyword evidence="5" id="KW-0045">Antibiotic biosynthesis</keyword>
<dbReference type="NCBIfam" id="NF004282">
    <property type="entry name" value="PRK05691.1"/>
    <property type="match status" value="8"/>
</dbReference>
<evidence type="ECO:0000256" key="5">
    <source>
        <dbReference type="ARBA" id="ARBA00023194"/>
    </source>
</evidence>
<keyword evidence="3" id="KW-0597">Phosphoprotein</keyword>
<feature type="domain" description="Carrier" evidence="6">
    <location>
        <begin position="5020"/>
        <end position="5094"/>
    </location>
</feature>
<evidence type="ECO:0000256" key="3">
    <source>
        <dbReference type="ARBA" id="ARBA00022553"/>
    </source>
</evidence>
<dbReference type="Gene3D" id="3.30.559.30">
    <property type="entry name" value="Nonribosomal peptide synthetase, condensation domain"/>
    <property type="match status" value="7"/>
</dbReference>
<comment type="cofactor">
    <cofactor evidence="1">
        <name>pantetheine 4'-phosphate</name>
        <dbReference type="ChEBI" id="CHEBI:47942"/>
    </cofactor>
</comment>
<dbReference type="Gene3D" id="3.40.50.1820">
    <property type="entry name" value="alpha/beta hydrolase"/>
    <property type="match status" value="1"/>
</dbReference>
<dbReference type="Pfam" id="PF00501">
    <property type="entry name" value="AMP-binding"/>
    <property type="match status" value="6"/>
</dbReference>
<keyword evidence="4" id="KW-0677">Repeat</keyword>
<dbReference type="InterPro" id="IPR025110">
    <property type="entry name" value="AMP-bd_C"/>
</dbReference>
<dbReference type="Pfam" id="PF00668">
    <property type="entry name" value="Condensation"/>
    <property type="match status" value="7"/>
</dbReference>
<dbReference type="InterPro" id="IPR009081">
    <property type="entry name" value="PP-bd_ACP"/>
</dbReference>
<dbReference type="InterPro" id="IPR006162">
    <property type="entry name" value="Ppantetheine_attach_site"/>
</dbReference>
<feature type="domain" description="Carrier" evidence="6">
    <location>
        <begin position="3954"/>
        <end position="4029"/>
    </location>
</feature>
<evidence type="ECO:0000313" key="8">
    <source>
        <dbReference type="Proteomes" id="UP001501170"/>
    </source>
</evidence>
<dbReference type="NCBIfam" id="NF003417">
    <property type="entry name" value="PRK04813.1"/>
    <property type="match status" value="6"/>
</dbReference>
<dbReference type="SUPFAM" id="SSF56801">
    <property type="entry name" value="Acetyl-CoA synthetase-like"/>
    <property type="match status" value="6"/>
</dbReference>
<evidence type="ECO:0000256" key="2">
    <source>
        <dbReference type="ARBA" id="ARBA00022450"/>
    </source>
</evidence>
<proteinExistence type="predicted"/>
<feature type="domain" description="Carrier" evidence="6">
    <location>
        <begin position="6547"/>
        <end position="6622"/>
    </location>
</feature>
<dbReference type="Gene3D" id="2.30.38.10">
    <property type="entry name" value="Luciferase, Domain 3"/>
    <property type="match status" value="4"/>
</dbReference>
<dbReference type="Gene3D" id="3.40.50.12780">
    <property type="entry name" value="N-terminal domain of ligase-like"/>
    <property type="match status" value="2"/>
</dbReference>
<keyword evidence="2" id="KW-0596">Phosphopantetheine</keyword>
<dbReference type="NCBIfam" id="TIGR01733">
    <property type="entry name" value="AA-adenyl-dom"/>
    <property type="match status" value="5"/>
</dbReference>
<dbReference type="Gene3D" id="1.10.1200.10">
    <property type="entry name" value="ACP-like"/>
    <property type="match status" value="5"/>
</dbReference>
<organism evidence="7 8">
    <name type="scientific">Gordonia cholesterolivorans</name>
    <dbReference type="NCBI Taxonomy" id="559625"/>
    <lineage>
        <taxon>Bacteria</taxon>
        <taxon>Bacillati</taxon>
        <taxon>Actinomycetota</taxon>
        <taxon>Actinomycetes</taxon>
        <taxon>Mycobacteriales</taxon>
        <taxon>Gordoniaceae</taxon>
        <taxon>Gordonia</taxon>
    </lineage>
</organism>
<dbReference type="EMBL" id="BAAARB010000003">
    <property type="protein sequence ID" value="GAA2371287.1"/>
    <property type="molecule type" value="Genomic_DNA"/>
</dbReference>
<evidence type="ECO:0000313" key="7">
    <source>
        <dbReference type="EMBL" id="GAA2371287.1"/>
    </source>
</evidence>
<dbReference type="PROSITE" id="PS00012">
    <property type="entry name" value="PHOSPHOPANTETHEINE"/>
    <property type="match status" value="6"/>
</dbReference>
<dbReference type="InterPro" id="IPR036736">
    <property type="entry name" value="ACP-like_sf"/>
</dbReference>
<sequence>MLSAFTGAVAPGSVGSLRQVFCSGEALTPRAAQAFAALSDARLHNLYGPTEAAVDVTYHEVTPADTAAVPIGAPVWNTGVHVLDDRLHPVPVGVAGELYLAGVQLARGYVGRADLTADRFVANPAADGERMYRTGDLVRWVRTDGGLELDYIGRTDFQVKLRGLRIELGEIEAALLDQPTVAQAVVVVREDVPGAQQLVGYVVGDVASGELDVDALTEAISARLPEYMVPTVLMPLDEFPLNASGKLDRKALPAPDRTESVTQYRAPADRVETVLCDLVAELLGLDRVGVDDSFFALGGDSIMAIQLVSRAKREGIVLRPAQVFEHRTVAALARVAAAEAAAGLDELPGGGVGEAPLTPIMHWMIEDLRAYDEFSQAVLLTLPESVEESDLAAAIAMLLDHHDVLRARLVTSTGTAADATGLSIGPVGSVPAAGLLTRVDVDAAPGTEAFAAAAEEQMRRAGARLDPRSGVTTQFVWLHRTDGGRDRLLVLAHHLVVDGVSWRSLVPDLALAWYRVTEGATAELSPVATSFRRWAHALAEAAPSRAGELEFWRSTLTGDDPALGARYADPEIDTVETVDDLRIELPPQIAEAVLGRVPGTVHGSATDSLMTALALAVAAWRAARGVHAPSALVTLEGHGREEQAVPGADLSGTVGWFTSSYPVRVDLSGLDVDDALAGGPAAGAALKRVKEQLRAVPDNGIGYGMLRYLTEEGRSALAGLRTPQIGFNYLGRVSAGTGTVDDAPWQLDGDSGSLGGTRDAAMALPAALDINASAVDSADGTRLGATFSYATGVFTAEQVREIADLWVEALTALTRYADAPGAGGLTPSDLPLVRLDQRAVEAVEERHGDVADIWSLSPLQEGLLFHAQFAGDELDAYMVQTVLTLEGVVDPARLRAAGEALLRRHANLRVAFDSIDGLPVQVVPAAVRLPWAEVDLRAAADPQAAFDDLLAADRRRGFDMATPPLLRFTLARLGESDYRMLSTNHHVLLDGWSTPLLLKDLLFLYAASGDGSALPVVGEYREFLVWLSHRDHRSSLTAWAAAFDGLDEPTLVAGEATAASADSADTERLLPAGLTSTLGALARAHGITLNTLVQAAWGLVLSAQTGRNDVTFGTTVSGRPADLPGVESMIGLFINTLPVRVTVRPGESAQEFLRRLQAEQAALLDHHYLGLSEIQRAVGAGAGFDTLSVFESYPVDSEALAQAADIDGMRVTGLRGMDSTHYPLTLVASSADRLHLQLKYLTDLYDAAAAETVLDRVERVLTAFAETPEAPIASIGVLSDAERSDVLGLGFVPGVAPTADTLADAFAAQAAAHADRTAVVAGGERLTYAELAGRVDRLARVLIAEGVGPESLVAVAMPRTADLAVALLAVVTAGGAYVPVDVTYPQDRLSYMLADARPTVVVSTAADAESLPAHELPVLLLDSPDLAERMAAQPEGPVTDADRLAPLRPQHPAYVIYTSGSTGRPKGVVIPHVDVLTLMADTQLDFGFDETDVWTMFHSYAFDFSVWELWGPLLHGGALVIVDYLTSRSPDEFLELLRRERVTVLNQTPSAFYQLAEADRVAGAGEESVPDLALRYVVFGGEALDLAQLERWYERHDDQEVALVNMYGITETTVHVSYLPLDREFARASKASVIGRGLPGMGVYVLDSRLQPAPVGVVGEMYVHGGQLARGYLGRPDLSAERFVADPFGAPGERMYRSGDLARWNADGQLEYLGRSDFQVQLRGFRIELGEIESALMRYRGVAASAVVVHTDEHTGDRLVGYVVPEAGAHVEPGAVLDHVSGFLAAYMVPSTIVVLDAFPLTANGKLDRRALPAPDTAGAATEFVAPRDAVEQAIVDVFAEVLGVDRVGVHDGFFDLGGNSLVATRVVARVNAALDAEFGVRDLFDAPSAAELAQCYERTGRTAERPALVAGPRPDRVPLSLAQQRMWFLAQFDPSSPAYNIPMAIRLTGDLDVDALAAAITDVLERHESLRTRFPDSADGPYQDVLPTAAVPVDLTPVAVDAADLLPAVADVLGSGFDVTAAPPVRVRLLQVADTDVAEHVLVMVVHHISADGMSMAPLARDVMVAYTARAAGEAPGWSPLEVQYADYAVWQRAVLGDENDPESVAARQIGFWRSELAGLPDALDLPTDRPRPVEQSMAGARHVFEIGEDVRRAVADLAAAHRATPFMVVHAALAVLLSRLARETDIAVGTPIGGRGEAALDDLVGMFVNTVVLRSQIDGDETFAGLLDRVRQSDLAAFGHVDVPFEQLVEALNPVRSTSHHPLFQVSLSLQNQQRAELELPGLTVGALDPGVEVTQFDLDLTLGDAVTEDGEPNGMYAYFVYATELFDASTVATIAERFVRLLTSLTADPEQRVGDAAWLSEAERAAVLADGAGPAVEVAERTLLARYERQVAATPDAVAVVYEGREISYRDFDAQANRWARRLIGAGVGPDTVVAIAVSRSVEMLTAMYAVAKAGGAYVAIDPEQPRERSAYVLDSAEPAVVISTEADRGALPDGVEPILLEDEAVAGLSPEPVTDADRIVPLRGDHLAYLIYTSGSTGLPKGVALTQQAIANYLAWIVDRYSLDESSRVVQKAPATFDVSVWETFAVTQVGGRVVVAAPGGHRDPDYLARLIAEQRVTVAEFVPSLLSAFLTAGHASALDSLEYVVAGGEELSAGLLKEFTAATGTVIDNTYGPTETTVGILFEPAVQALGEVATVPIGRPSWNAGALVLDDRLHPVPVGSAGELYLTGVQLARGYLGRPDLTAERFVADPFAADGTRMYRTGDLVRWNHAGRLEFLGRTDFQVKLRGLRIELGEIEAALASHPEVDQTAVILHHDDHVGDQLVAYVVAAGVEALDAGELKTYLGTRLPAYMVPAAFVALDEMPLGASGKLDRRALPAPHLEADAGEYVAPRSPVEEVVAGVVAEVLGLDRVGVTDDFFALGGNSLVATRVIARVNEALGSDLGVRALFDAPTVGGLAETAERTGTGRTRPALAPQPRPERIPLSLAQQRMWFLNRYDPESAAYNVPLAVRLSGELDTSAMAQAVRDVVIRHESIRTVFPAGDDGPYQSIRPADEVLGDLAPVDVAAGEIAGVVRDFALAPFDVTAQAPLRVALYRIAPDEHVLAFVVHHIVGDGSSTAPLARDVMVAYLARSAGSEPGWAPLQVQYADFAIWQRSLLGAEDDPASLAAQQVQYWQSTLAGLPEVLDLPTDRPRPADRSQQGASVGFELDARVHDGLRNIASEGGATMFMVVHAALATLLARLSSSSDIAIGTPIAGRGERALDDLIGMFVNTLVLRTQVEPDAGFADLLSQTRGADLGAFANADLPFERLVDILDPVRSSAHSPLFQVVLSTEDIGEERFELPGLTVTGLADDTHVEKFDLELSYRERFDDDGRPAGLALTFGYATDIFDESSVRAFSDRLTRILAAVAADARVRIGDIELLEDAEIEALAPVRGAAPAGPATLAEMLTSTASANSASTALVLGDEAIGYAELDERSNRLARVLIARGAGPETVVALGMARSIDSVVAMWAIAKSGAAFLPVDPGYPADRIAHMLTDSGAVLGVTTSAWRDAFGSVGRWLTLDDADTASAVDAASAAAITDAERTAALHVAQTAYLIYTSGSTGLPKGVAVTHEGLMNFATELRERCGTRPGSRVLHFASPSFDASVLEYLLAFGAGATFVIAPTSVYGGDDLAELLRRHDVTHAFITPAALASVHETGMDQLEMIGVGGDVCPPELVARWAPGRRMFNMYGPTEATISVTIDGPLQPAEPVTIGSPNRGVEALVLDARLRPVAVGVPGELYVAGPALARGYHDRLGLSAERFVANPYGGNGARMYRTGDLVRWVEAERGLSLEYLGRSDQQVKVRGFRIELGEINAVLAAHTAVEFVHTSGHVTDGGDTLLVSYVLPSNGEELAVRELLAFAGERLPGYMVPAAIVILDEIPLTPAGKLDVRALPAPEITETAGTYVPPRTPTEEILAGVFAEVLGVSRAGSTDGFFDLGGNSLSATRVTARVNAVLGADLAVRDVFDAPTVAGLAALIDARRGSGADRPALVPVHRPHRIPLSPAQRRMWFLNQFDPESAAYNIPLAVRLTGELDVDALRAAIADVVARHETLRTVYPAVGREPHQVILPADTVPDLPVIEVSADRIVDEVTAFAARGFDVTAAPPLRMELLEAAPDERVLVVVIHHISGDGSSTAPLVRDVMVAYASRAAGMAPQWTPLPVQYADFAVWQRELLGDERDPQSRAARQLAFWTEALADLPAQIELPADRPRPRVQSLDGGAVAVTVDADTHRGLIEVARDRGASVFMVVHAALSALLAGLSGSSDIAVGTPTAGRGDAALDDLVGMFVGTLVLRAQVEPGITYAELIDQVREFDLAAFGNADIPFERLVEVLDPERSTAHSPLFQVMLSFQNLEREDLELPGLTVSAVGSGPEPARFDLSIGVEEGYADDGSPAEIAVSFGYATALFDESTVRGFGDAFVRVLRALVADPDAAVGDAPLAGEDDRSALAAVNATGHDLVPATLADLFDAQVARTPDAEALVFEGRRLSYADFDAQANALARKLIDAGVGPDVHVALAARRSLDLLVGMYAVIKAGGAYVPVDPDHPAERTQYVLESAAPQVVLADTGVDLEVPDGVPVWTLGAIDVDDYPDGPVTDSERLAPLRGTNIAYVIYTSGSTGRPKGVAVPHSGVVNRLAWMQSAYPLTSDDAVVQKTPSTFDVSVWEFFWPLQVGASLVIARPDGHRDPQYLADLIEAESVTTAHFVPSMLSAFTSLVEPGRVPSLRQVFCSGEALTPQAAQAFAALSPARLHNLYGPTEASVDVTFHEYTASDTVTVPIGRPVWNTRLHVLDARLNPVPIGVAGELYLAGVQLARGYVGRPDLSADRFVADPHAPGERMYRTGDLVKWVRTADGEGIELVYIGRTDFQVKLRGLRIELGEIESVLLEQPGVAQAVVLVREDIPGAAQLVGYVTAAAGESLDVDALTAALSVRLPEYMVPAVLMVLPAFPLNASGKLDRKALPAPDTQSRSQTYRAPSTHTEAVLAQLIAELLGAERVGVDDSFFTLGGDSIMAIQLVSRAKSAGILLTPRMVFEHRTVAALAVAAEAAELVTLDELPGGGVGDVPMPPIGRWMIEHGRSYSRFSQAEVLALPRTAAFEDLTAALGAVVDHHDMLRARLVDADGVTSLHVAEAGSVDPSGILTQVRYSGEFTAAASAALEAAGTRLDPWAGRMVQAVWLVGDDADGLGHLLVVVHHLAVDGVSWPILAADLTVAWGRIASGEPVQLPEVGTSFRRWMHGLADLASTDDAADRAHFWESVLEGPDPDLGSRPLDPALDLVETVEEFRVVVPDDVTDAVLNRVPEAFHGSVDDSLLTALALALVAWRAERGVDESTALVTLEGHGREEQLLPGADLSRTVGWFTSQYPVRLDVSGIDLDDAFAAGPELGRAVKAVKEQLAAVPDRGVDYGLLRRMNPETAARLSTLRTPQIGFNYLGRRAGETPQAAEQRGEAVNLGGTRNPDMVVPALLDVNAVAVGSSLTADWAYAGGVLTRDEVARLADLWVAALTALARHTDRADAGGHTPSDFDLVSVSQRQIDAWESAYGGVDDVWSLSPLQEGLVYQSQIATDDEDFYQVQMVLKLGGRVDADRLRAAGQAILDRYPNLRVAFSYDAGVAAQVVLDGVELPFRSVSMTQVPEAERDEALRRLLDDDRRSGFDLSRPPMLRFTLVEMADGDHRLAVLVHHALVDGWSTPLFLRELFVLYATHGDATHLPPARSYRDFLVWLSKQDRAQSLSVWRDVLDGVDEPTLVVGDAVDHGSSSRELAVTLDAELSQRLNALGRDRGFTMNTVVQAGWALVVSALTGRDDVVFGATVSGRPPQLDGVEEMIGLFINTLPVRVRIRGGERLEDLLARIQTEQTDLLDHHYVGMPEIQAVAGPGAGFDTLAVFESYPDVEAGEGGDIDGMTVEGLTGTDTVHYPLALAAEYTDSLVLRLKYLDGAFSPERAQGVMDVLVGAITAFAEQQTARVVELDLMDPAQRAALVPATGRAAYPYASMADMFAAAAAVDPDALAVVARERSVTYRELDEYSNRLARELMARGVGTEDVVAIAIGRSVESVAAVWAVVKSGAAYLPVDPNYPTDRIEHMLTDSGSVLGLTVTAHRGGPSGGLEWIVLDDPAHHAQIQGRPAGPVTDEVRLRPIRPETAAYMIYTSGSTGMPKGVVVVHRDVAGSAQDARVRMAIAPGDRMLHVISPSFDGSVGEYLIAFGAAATMVVAPPEVFGGAELADLLRAERVTHLLMTPGALASVNPAGLDDLRVVAVGGEACPPELVERWAPGRLFVNVYGPTEALVWSNWIAVEAGQRVTIGAPRAGFGAVVLDANLRPVAAGVVGELYLMGPGLARGYHRRPSLTAERFVPNPFGEPGDRMYRTGDVVRWIPGGELSGDEWVLDYVGRSDFQVKIRGFRIELGEIESALSAHPSVDFAHVIGVPGPGGQTVLAAYVLPVEGAAVDPDALSEFVARTLPAYMVPAAVVAIDHVPLTGAGKIDRKALPVPEFAERAPYVPPSTDEEQMLVDAFERVLGTTDVGIDDGFFDLGGHSLLATRLVGLISDELGLRVPMQWMFADATPRRIAERLSELGAEDTGDDLQVLLPLRTEGRAAPLFCVHPFIGLSWSYGGLTGYLPDRPVYGIQSPVLSGGEMPQTVEEVAALYLAKIREVQPEGPYHLLGWSLGGVIAHAMAVALRADGQQVATLAMLDSHLSLSEVGEAAAADNMGEVLAGLGFDSSMLAGLEGVSTERLFELLPQMPGLPPSLVGKDLRAMLPDTDLVARQIESYRPQLFDGRVDYFAARQGRLRRDDPSEDWTDAAEAIVVFDVDASHNDMTTQHALAQIGPILARLLEGRP</sequence>
<keyword evidence="8" id="KW-1185">Reference proteome</keyword>
<feature type="domain" description="Carrier" evidence="6">
    <location>
        <begin position="2894"/>
        <end position="2969"/>
    </location>
</feature>
<dbReference type="Pfam" id="PF00975">
    <property type="entry name" value="Thioesterase"/>
    <property type="match status" value="1"/>
</dbReference>
<dbReference type="InterPro" id="IPR042099">
    <property type="entry name" value="ANL_N_sf"/>
</dbReference>
<feature type="domain" description="Carrier" evidence="6">
    <location>
        <begin position="1826"/>
        <end position="1901"/>
    </location>
</feature>
<evidence type="ECO:0000256" key="4">
    <source>
        <dbReference type="ARBA" id="ARBA00022737"/>
    </source>
</evidence>
<gene>
    <name evidence="7" type="ORF">GCM10009855_08240</name>
</gene>
<dbReference type="InterPro" id="IPR020845">
    <property type="entry name" value="AMP-binding_CS"/>
</dbReference>
<dbReference type="SUPFAM" id="SSF47336">
    <property type="entry name" value="ACP-like"/>
    <property type="match status" value="6"/>
</dbReference>
<dbReference type="SMART" id="SM00823">
    <property type="entry name" value="PKS_PP"/>
    <property type="match status" value="6"/>
</dbReference>
<dbReference type="InterPro" id="IPR029058">
    <property type="entry name" value="AB_hydrolase_fold"/>
</dbReference>
<protein>
    <recommendedName>
        <fullName evidence="6">Carrier domain-containing protein</fullName>
    </recommendedName>
</protein>
<dbReference type="SMART" id="SM00824">
    <property type="entry name" value="PKS_TE"/>
    <property type="match status" value="1"/>
</dbReference>
<dbReference type="InterPro" id="IPR010060">
    <property type="entry name" value="NRPS_synth"/>
</dbReference>
<dbReference type="InterPro" id="IPR001031">
    <property type="entry name" value="Thioesterase"/>
</dbReference>
<dbReference type="PANTHER" id="PTHR45527:SF1">
    <property type="entry name" value="FATTY ACID SYNTHASE"/>
    <property type="match status" value="1"/>
</dbReference>
<dbReference type="InterPro" id="IPR045851">
    <property type="entry name" value="AMP-bd_C_sf"/>
</dbReference>
<dbReference type="CDD" id="cd17646">
    <property type="entry name" value="A_NRPS_AB3403-like"/>
    <property type="match status" value="2"/>
</dbReference>
<dbReference type="PROSITE" id="PS50075">
    <property type="entry name" value="CARRIER"/>
    <property type="match status" value="6"/>
</dbReference>
<dbReference type="CDD" id="cd19540">
    <property type="entry name" value="LCL_NRPS-like"/>
    <property type="match status" value="3"/>
</dbReference>
<feature type="domain" description="Carrier" evidence="6">
    <location>
        <begin position="266"/>
        <end position="340"/>
    </location>
</feature>
<dbReference type="InterPro" id="IPR010071">
    <property type="entry name" value="AA_adenyl_dom"/>
</dbReference>
<dbReference type="Gene3D" id="3.40.50.980">
    <property type="match status" value="8"/>
</dbReference>
<name>A0ABN3H793_9ACTN</name>
<dbReference type="Pfam" id="PF00550">
    <property type="entry name" value="PP-binding"/>
    <property type="match status" value="6"/>
</dbReference>
<dbReference type="Pfam" id="PF13193">
    <property type="entry name" value="AMP-binding_C"/>
    <property type="match status" value="6"/>
</dbReference>
<dbReference type="InterPro" id="IPR023213">
    <property type="entry name" value="CAT-like_dom_sf"/>
</dbReference>
<dbReference type="PROSITE" id="PS00455">
    <property type="entry name" value="AMP_BINDING"/>
    <property type="match status" value="5"/>
</dbReference>
<dbReference type="InterPro" id="IPR020802">
    <property type="entry name" value="TesA-like"/>
</dbReference>
<dbReference type="PANTHER" id="PTHR45527">
    <property type="entry name" value="NONRIBOSOMAL PEPTIDE SYNTHETASE"/>
    <property type="match status" value="1"/>
</dbReference>
<dbReference type="CDD" id="cd19543">
    <property type="entry name" value="DCL_NRPS"/>
    <property type="match status" value="1"/>
</dbReference>
<evidence type="ECO:0000256" key="1">
    <source>
        <dbReference type="ARBA" id="ARBA00001957"/>
    </source>
</evidence>